<accession>A0A7D4NLD8</accession>
<keyword evidence="5" id="KW-1185">Reference proteome</keyword>
<dbReference type="PANTHER" id="PTHR30231">
    <property type="entry name" value="DNA POLYMERASE III SUBUNIT EPSILON"/>
    <property type="match status" value="1"/>
</dbReference>
<dbReference type="AlphaFoldDB" id="A0A7D4NLD8"/>
<sequence length="218" mass="25456">MSWLKKKIAQHRRERNRRSLKDSTYQFLFDETKEEYVCFDCETTGLNPAKDRIVSLSAVRISGDRILTSQGINFLVAQTDSISEESIKVHQIRNQDLQQQQGSLLSEEEAVRRFLHFIRGATLVGYYLEFDVAMVNRILKQWLGIELPNPRIEVSELYYDLRAKEHLYGVYQPAVDLSFEEILKHLQLPNFGQHNAFNDALMTALIFVKLRKLQQTSF</sequence>
<evidence type="ECO:0000256" key="2">
    <source>
        <dbReference type="ARBA" id="ARBA00022839"/>
    </source>
</evidence>
<dbReference type="EMBL" id="CP054020">
    <property type="protein sequence ID" value="QKI89094.1"/>
    <property type="molecule type" value="Genomic_DNA"/>
</dbReference>
<dbReference type="Gene3D" id="3.30.420.10">
    <property type="entry name" value="Ribonuclease H-like superfamily/Ribonuclease H"/>
    <property type="match status" value="1"/>
</dbReference>
<dbReference type="RefSeq" id="WP_173284913.1">
    <property type="nucleotide sequence ID" value="NZ_CP054020.1"/>
</dbReference>
<dbReference type="GO" id="GO:0003676">
    <property type="term" value="F:nucleic acid binding"/>
    <property type="evidence" value="ECO:0007669"/>
    <property type="project" value="InterPro"/>
</dbReference>
<dbReference type="InterPro" id="IPR013520">
    <property type="entry name" value="Ribonucl_H"/>
</dbReference>
<proteinExistence type="predicted"/>
<dbReference type="GO" id="GO:0008408">
    <property type="term" value="F:3'-5' exonuclease activity"/>
    <property type="evidence" value="ECO:0007669"/>
    <property type="project" value="TreeGrafter"/>
</dbReference>
<name>A0A7D4NLD8_9GAMM</name>
<reference evidence="4 5" key="1">
    <citation type="submission" date="2020-05" db="EMBL/GenBank/DDBJ databases">
        <title>Thiomicrorhabdus sediminis sp.nov. and Thiomicrorhabdus xiamenensis sp.nov., novel sulfur-oxidizing bacteria isolated from coastal sediment.</title>
        <authorList>
            <person name="Liu X."/>
        </authorList>
    </citation>
    <scope>NUCLEOTIDE SEQUENCE [LARGE SCALE GENOMIC DNA]</scope>
    <source>
        <strain evidence="4 5">G2</strain>
    </source>
</reference>
<dbReference type="GO" id="GO:0005829">
    <property type="term" value="C:cytosol"/>
    <property type="evidence" value="ECO:0007669"/>
    <property type="project" value="TreeGrafter"/>
</dbReference>
<dbReference type="GO" id="GO:0006259">
    <property type="term" value="P:DNA metabolic process"/>
    <property type="evidence" value="ECO:0007669"/>
    <property type="project" value="UniProtKB-ARBA"/>
</dbReference>
<dbReference type="CDD" id="cd06127">
    <property type="entry name" value="DEDDh"/>
    <property type="match status" value="1"/>
</dbReference>
<dbReference type="KEGG" id="txa:HQN79_05680"/>
<keyword evidence="2 4" id="KW-0269">Exonuclease</keyword>
<gene>
    <name evidence="4" type="ORF">HQN79_05680</name>
</gene>
<keyword evidence="1" id="KW-0540">Nuclease</keyword>
<feature type="domain" description="Exonuclease" evidence="3">
    <location>
        <begin position="35"/>
        <end position="216"/>
    </location>
</feature>
<protein>
    <submittedName>
        <fullName evidence="4">3'-5' exonuclease</fullName>
    </submittedName>
</protein>
<dbReference type="Proteomes" id="UP000504724">
    <property type="component" value="Chromosome"/>
</dbReference>
<dbReference type="InterPro" id="IPR036397">
    <property type="entry name" value="RNaseH_sf"/>
</dbReference>
<keyword evidence="2 4" id="KW-0378">Hydrolase</keyword>
<dbReference type="InterPro" id="IPR012337">
    <property type="entry name" value="RNaseH-like_sf"/>
</dbReference>
<dbReference type="SUPFAM" id="SSF53098">
    <property type="entry name" value="Ribonuclease H-like"/>
    <property type="match status" value="1"/>
</dbReference>
<organism evidence="4 5">
    <name type="scientific">Thiomicrorhabdus xiamenensis</name>
    <dbReference type="NCBI Taxonomy" id="2739063"/>
    <lineage>
        <taxon>Bacteria</taxon>
        <taxon>Pseudomonadati</taxon>
        <taxon>Pseudomonadota</taxon>
        <taxon>Gammaproteobacteria</taxon>
        <taxon>Thiotrichales</taxon>
        <taxon>Piscirickettsiaceae</taxon>
        <taxon>Thiomicrorhabdus</taxon>
    </lineage>
</organism>
<dbReference type="SMART" id="SM00479">
    <property type="entry name" value="EXOIII"/>
    <property type="match status" value="1"/>
</dbReference>
<evidence type="ECO:0000313" key="5">
    <source>
        <dbReference type="Proteomes" id="UP000504724"/>
    </source>
</evidence>
<dbReference type="PANTHER" id="PTHR30231:SF7">
    <property type="entry name" value="BLR4117 PROTEIN"/>
    <property type="match status" value="1"/>
</dbReference>
<dbReference type="NCBIfam" id="NF006601">
    <property type="entry name" value="PRK09145.1"/>
    <property type="match status" value="1"/>
</dbReference>
<evidence type="ECO:0000259" key="3">
    <source>
        <dbReference type="SMART" id="SM00479"/>
    </source>
</evidence>
<dbReference type="Pfam" id="PF00929">
    <property type="entry name" value="RNase_T"/>
    <property type="match status" value="1"/>
</dbReference>
<evidence type="ECO:0000256" key="1">
    <source>
        <dbReference type="ARBA" id="ARBA00022722"/>
    </source>
</evidence>
<evidence type="ECO:0000313" key="4">
    <source>
        <dbReference type="EMBL" id="QKI89094.1"/>
    </source>
</evidence>